<dbReference type="Gene3D" id="2.130.10.10">
    <property type="entry name" value="YVTN repeat-like/Quinoprotein amine dehydrogenase"/>
    <property type="match status" value="2"/>
</dbReference>
<evidence type="ECO:0000313" key="1">
    <source>
        <dbReference type="EMBL" id="UXX80531.1"/>
    </source>
</evidence>
<accession>A0ABY6D301</accession>
<dbReference type="PROSITE" id="PS51257">
    <property type="entry name" value="PROKAR_LIPOPROTEIN"/>
    <property type="match status" value="1"/>
</dbReference>
<evidence type="ECO:0000313" key="2">
    <source>
        <dbReference type="Proteomes" id="UP001062165"/>
    </source>
</evidence>
<proteinExistence type="predicted"/>
<protein>
    <submittedName>
        <fullName evidence="1">Oxidoreductase</fullName>
    </submittedName>
</protein>
<keyword evidence="2" id="KW-1185">Reference proteome</keyword>
<name>A0ABY6D301_9BACT</name>
<gene>
    <name evidence="1" type="ORF">N7E81_05385</name>
</gene>
<dbReference type="SUPFAM" id="SSF50939">
    <property type="entry name" value="Sialidases"/>
    <property type="match status" value="1"/>
</dbReference>
<dbReference type="PANTHER" id="PTHR47199:SF2">
    <property type="entry name" value="PHOTOSYSTEM II STABILITY_ASSEMBLY FACTOR HCF136, CHLOROPLASTIC"/>
    <property type="match status" value="1"/>
</dbReference>
<dbReference type="InterPro" id="IPR036278">
    <property type="entry name" value="Sialidase_sf"/>
</dbReference>
<dbReference type="EMBL" id="CP106735">
    <property type="protein sequence ID" value="UXX80531.1"/>
    <property type="molecule type" value="Genomic_DNA"/>
</dbReference>
<organism evidence="1 2">
    <name type="scientific">Reichenbachiella carrageenanivorans</name>
    <dbReference type="NCBI Taxonomy" id="2979869"/>
    <lineage>
        <taxon>Bacteria</taxon>
        <taxon>Pseudomonadati</taxon>
        <taxon>Bacteroidota</taxon>
        <taxon>Cytophagia</taxon>
        <taxon>Cytophagales</taxon>
        <taxon>Reichenbachiellaceae</taxon>
        <taxon>Reichenbachiella</taxon>
    </lineage>
</organism>
<dbReference type="RefSeq" id="WP_263052261.1">
    <property type="nucleotide sequence ID" value="NZ_CP106735.1"/>
</dbReference>
<sequence>MKNYVILLAVTLAACQPSKKNYTWDEFAIDGEPSLRGISVLDKNVIWVSGTNGTVVKTENGGVDWHEVYVPKSDSLDFRDVEVLSKTDVVLMSAGPGGKSNVFKTKDGGHHWQTVLINEYDSGFFDGMAFWNENEGILGGDPVEGKLFLMKTEDGGDSWRQIHPDHLPEINEGEIGGFAASGSHLSVKGNSAWVGTGAATARVFYTHDKGQHWEVVYTPIVQGESSTGIFSVDFLDEKNGVAVGGDYTKEDEVTEGVIVTKDGSQTWQLASNFPVYQSAVRYLSKKELISVGPSGCYRSSDKGMTWEPFGDSGFHTLAVAKDGTVWAAGRAGRIAQLIIK</sequence>
<reference evidence="1" key="1">
    <citation type="submission" date="2022-10" db="EMBL/GenBank/DDBJ databases">
        <title>Comparative genomics and taxonomic characterization of three novel marine species of genus Reichenbachiella exhibiting antioxidant and polysaccharide degradation activities.</title>
        <authorList>
            <person name="Muhammad N."/>
            <person name="Lee Y.-J."/>
            <person name="Ko J."/>
            <person name="Kim S.-G."/>
        </authorList>
    </citation>
    <scope>NUCLEOTIDE SEQUENCE</scope>
    <source>
        <strain evidence="1">Wsw4-B4</strain>
    </source>
</reference>
<dbReference type="Proteomes" id="UP001062165">
    <property type="component" value="Chromosome"/>
</dbReference>
<dbReference type="PANTHER" id="PTHR47199">
    <property type="entry name" value="PHOTOSYSTEM II STABILITY/ASSEMBLY FACTOR HCF136, CHLOROPLASTIC"/>
    <property type="match status" value="1"/>
</dbReference>
<dbReference type="InterPro" id="IPR015943">
    <property type="entry name" value="WD40/YVTN_repeat-like_dom_sf"/>
</dbReference>